<feature type="transmembrane region" description="Helical" evidence="7">
    <location>
        <begin position="253"/>
        <end position="272"/>
    </location>
</feature>
<dbReference type="CDD" id="cd06261">
    <property type="entry name" value="TM_PBP2"/>
    <property type="match status" value="2"/>
</dbReference>
<evidence type="ECO:0000256" key="5">
    <source>
        <dbReference type="ARBA" id="ARBA00022989"/>
    </source>
</evidence>
<proteinExistence type="inferred from homology"/>
<evidence type="ECO:0000256" key="1">
    <source>
        <dbReference type="ARBA" id="ARBA00004651"/>
    </source>
</evidence>
<feature type="transmembrane region" description="Helical" evidence="7">
    <location>
        <begin position="505"/>
        <end position="527"/>
    </location>
</feature>
<evidence type="ECO:0000313" key="9">
    <source>
        <dbReference type="EMBL" id="MBC8335842.1"/>
    </source>
</evidence>
<keyword evidence="5 7" id="KW-1133">Transmembrane helix</keyword>
<keyword evidence="4 7" id="KW-0812">Transmembrane</keyword>
<dbReference type="Pfam" id="PF04389">
    <property type="entry name" value="Peptidase_M28"/>
    <property type="match status" value="1"/>
</dbReference>
<dbReference type="PROSITE" id="PS50928">
    <property type="entry name" value="ABC_TM1"/>
    <property type="match status" value="2"/>
</dbReference>
<feature type="transmembrane region" description="Helical" evidence="7">
    <location>
        <begin position="533"/>
        <end position="550"/>
    </location>
</feature>
<dbReference type="GO" id="GO:0005886">
    <property type="term" value="C:plasma membrane"/>
    <property type="evidence" value="ECO:0007669"/>
    <property type="project" value="UniProtKB-SubCell"/>
</dbReference>
<feature type="transmembrane region" description="Helical" evidence="7">
    <location>
        <begin position="692"/>
        <end position="710"/>
    </location>
</feature>
<dbReference type="AlphaFoldDB" id="A0A8J6NMF1"/>
<comment type="similarity">
    <text evidence="7">Belongs to the binding-protein-dependent transport system permease family.</text>
</comment>
<gene>
    <name evidence="9" type="ORF">H8E29_11280</name>
</gene>
<dbReference type="SUPFAM" id="SSF161098">
    <property type="entry name" value="MetI-like"/>
    <property type="match status" value="2"/>
</dbReference>
<dbReference type="SUPFAM" id="SSF53187">
    <property type="entry name" value="Zn-dependent exopeptidases"/>
    <property type="match status" value="1"/>
</dbReference>
<protein>
    <submittedName>
        <fullName evidence="9">ABC transporter permease subunit</fullName>
    </submittedName>
</protein>
<evidence type="ECO:0000256" key="7">
    <source>
        <dbReference type="RuleBase" id="RU363032"/>
    </source>
</evidence>
<evidence type="ECO:0000256" key="3">
    <source>
        <dbReference type="ARBA" id="ARBA00022475"/>
    </source>
</evidence>
<dbReference type="Gene3D" id="3.40.630.10">
    <property type="entry name" value="Zn peptidases"/>
    <property type="match status" value="1"/>
</dbReference>
<dbReference type="Pfam" id="PF00528">
    <property type="entry name" value="BPD_transp_1"/>
    <property type="match status" value="2"/>
</dbReference>
<organism evidence="9 10">
    <name type="scientific">Candidatus Desulfolinea nitratireducens</name>
    <dbReference type="NCBI Taxonomy" id="2841698"/>
    <lineage>
        <taxon>Bacteria</taxon>
        <taxon>Bacillati</taxon>
        <taxon>Chloroflexota</taxon>
        <taxon>Anaerolineae</taxon>
        <taxon>Anaerolineales</taxon>
        <taxon>Anaerolineales incertae sedis</taxon>
        <taxon>Candidatus Desulfolinea</taxon>
    </lineage>
</organism>
<feature type="domain" description="ABC transmembrane type-1" evidence="8">
    <location>
        <begin position="465"/>
        <end position="673"/>
    </location>
</feature>
<dbReference type="PANTHER" id="PTHR43163">
    <property type="entry name" value="DIPEPTIDE TRANSPORT SYSTEM PERMEASE PROTEIN DPPB-RELATED"/>
    <property type="match status" value="1"/>
</dbReference>
<comment type="caution">
    <text evidence="9">The sequence shown here is derived from an EMBL/GenBank/DDBJ whole genome shotgun (WGS) entry which is preliminary data.</text>
</comment>
<dbReference type="Gene3D" id="1.10.3720.10">
    <property type="entry name" value="MetI-like"/>
    <property type="match status" value="2"/>
</dbReference>
<feature type="transmembrane region" description="Helical" evidence="7">
    <location>
        <begin position="589"/>
        <end position="614"/>
    </location>
</feature>
<keyword evidence="6 7" id="KW-0472">Membrane</keyword>
<dbReference type="PANTHER" id="PTHR43163:SF6">
    <property type="entry name" value="DIPEPTIDE TRANSPORT SYSTEM PERMEASE PROTEIN DPPB-RELATED"/>
    <property type="match status" value="1"/>
</dbReference>
<comment type="subcellular location">
    <subcellularLocation>
        <location evidence="1 7">Cell membrane</location>
        <topology evidence="1 7">Multi-pass membrane protein</topology>
    </subcellularLocation>
</comment>
<dbReference type="EMBL" id="JACNJN010000125">
    <property type="protein sequence ID" value="MBC8335842.1"/>
    <property type="molecule type" value="Genomic_DNA"/>
</dbReference>
<dbReference type="InterPro" id="IPR000515">
    <property type="entry name" value="MetI-like"/>
</dbReference>
<feature type="transmembrane region" description="Helical" evidence="7">
    <location>
        <begin position="24"/>
        <end position="42"/>
    </location>
</feature>
<dbReference type="InterPro" id="IPR035906">
    <property type="entry name" value="MetI-like_sf"/>
</dbReference>
<dbReference type="Proteomes" id="UP000614469">
    <property type="component" value="Unassembled WGS sequence"/>
</dbReference>
<evidence type="ECO:0000259" key="8">
    <source>
        <dbReference type="PROSITE" id="PS50928"/>
    </source>
</evidence>
<dbReference type="InterPro" id="IPR007484">
    <property type="entry name" value="Peptidase_M28"/>
</dbReference>
<feature type="transmembrane region" description="Helical" evidence="7">
    <location>
        <begin position="100"/>
        <end position="122"/>
    </location>
</feature>
<sequence>MATIKGNRTFHFSKSLFLSLGKRLLFGVITLAFILFLSFLGLDMARGVPFGDAATEGLRKSVTYLGNAIRGEFGETAAGGYSLLPVPVIELAPDIITHSFGLLAVSIFLSAFVGVILGLWSAGKRSGWSLLTLMLSIIGISIPSFFAAMLLQIGVVKIAQATGEIFLPVGGFGWDKHLILPALVLAARPLAQISRVTFVTVEDVLLQDYVRTAHSKGIRQRAITAIHVFRNAAIPILTTIGLSLRFSLSSLPVVEFFFGWAGIGFTLLKAISQRDDNLTVILALSLGILVILVNILLDILYHLIDPRLADTARNISKDMKKSFFERLNDLRKDIGNLVSENPFKKWQMEQEEKKASRSPFTELVKNRLEAASPEQKSERGKGRRRAWLQGTLGNLPFMVGAIIIIGIFAVIILGPQLAPHSPYTTRGLTIENGVFSVPPFAPDETYLWGTDMLGRDIFSLVLSGAQQTLFLAISVVLARILVGFLAGAIAGWLNESWFDRFILGLAEVIAAFPTLILAMILVLAFGIRKGVEPFVIALSFVGWGEIMQYVRSEVMLIRPKLFIESAVALGARSPRIVWRHVLPNLIPSLVSIIVLEMGAVLMLLGELGFIGIFIGGGAFADLDIAGAPFHYSDVPEWGAMLSNVRTYARSYPWMAIYPAGAFFIAIMGFNLLGEGIRRLIERVGVEVTRVFANRYTFIAATLAVAGFFWLRGSTGDIAFYQRQARYFNGEQALGHVAVLSNPAINGRALGSAGLDIAADYIAKKFQNLGIQPAGEKTTYFQTRSRDYQELNSIPVFEVDDGKPAPVYHQDFVEYANSYFRNLGEGEGKLHFITTGNLLRTARGFSSPRPPRALEELDFTDEILLVLSEEAANDVRLVPKAGLLIVTDDQQKLQRRSTLSSRDPFSRVFGTNRVTGNDIPAMWISEEMANRLLESSGYQVQELRYLTEGLKQDEVFDFSISKNLYMELDGSLREKVEARHVIGYLPGSAAVPGEAQLDNKMIVVLAQYDSPPLLPDGQIPVAANDNAAGVAVMLEAIRTMKESGYQPYKTFLFVAYSGEGLEGGEYVRAEVAKFLSAKLGFSSAYTIDTIVDLRGLGTKDGDQLLLSVSGSLRLANLFESAARRMGNSIDRAGERVDISIVFEDGTNFNAGGEEAPRIGLLWEGWDKTSGTTMDTYENISAAHLEEGGETLSLALMILGRETTQQ</sequence>
<feature type="transmembrane region" description="Helical" evidence="7">
    <location>
        <begin position="386"/>
        <end position="413"/>
    </location>
</feature>
<keyword evidence="3" id="KW-1003">Cell membrane</keyword>
<evidence type="ECO:0000313" key="10">
    <source>
        <dbReference type="Proteomes" id="UP000614469"/>
    </source>
</evidence>
<feature type="transmembrane region" description="Helical" evidence="7">
    <location>
        <begin position="651"/>
        <end position="672"/>
    </location>
</feature>
<feature type="transmembrane region" description="Helical" evidence="7">
    <location>
        <begin position="278"/>
        <end position="297"/>
    </location>
</feature>
<accession>A0A8J6NMF1</accession>
<evidence type="ECO:0000256" key="4">
    <source>
        <dbReference type="ARBA" id="ARBA00022692"/>
    </source>
</evidence>
<dbReference type="GO" id="GO:0055085">
    <property type="term" value="P:transmembrane transport"/>
    <property type="evidence" value="ECO:0007669"/>
    <property type="project" value="InterPro"/>
</dbReference>
<evidence type="ECO:0000256" key="2">
    <source>
        <dbReference type="ARBA" id="ARBA00022448"/>
    </source>
</evidence>
<feature type="transmembrane region" description="Helical" evidence="7">
    <location>
        <begin position="128"/>
        <end position="151"/>
    </location>
</feature>
<reference evidence="9 10" key="1">
    <citation type="submission" date="2020-08" db="EMBL/GenBank/DDBJ databases">
        <title>Bridging the membrane lipid divide: bacteria of the FCB group superphylum have the potential to synthesize archaeal ether lipids.</title>
        <authorList>
            <person name="Villanueva L."/>
            <person name="Von Meijenfeldt F.A.B."/>
            <person name="Westbye A.B."/>
            <person name="Yadav S."/>
            <person name="Hopmans E.C."/>
            <person name="Dutilh B.E."/>
            <person name="Sinninghe Damste J.S."/>
        </authorList>
    </citation>
    <scope>NUCLEOTIDE SEQUENCE [LARGE SCALE GENOMIC DNA]</scope>
    <source>
        <strain evidence="9">NIOZ-UU36</strain>
    </source>
</reference>
<evidence type="ECO:0000256" key="6">
    <source>
        <dbReference type="ARBA" id="ARBA00023136"/>
    </source>
</evidence>
<feature type="domain" description="ABC transmembrane type-1" evidence="8">
    <location>
        <begin position="96"/>
        <end position="301"/>
    </location>
</feature>
<feature type="transmembrane region" description="Helical" evidence="7">
    <location>
        <begin position="469"/>
        <end position="493"/>
    </location>
</feature>
<name>A0A8J6NMF1_9CHLR</name>
<keyword evidence="2 7" id="KW-0813">Transport</keyword>